<dbReference type="InterPro" id="IPR003008">
    <property type="entry name" value="Tubulin_FtsZ_GTPase"/>
</dbReference>
<dbReference type="SMART" id="SM00865">
    <property type="entry name" value="Tubulin_C"/>
    <property type="match status" value="1"/>
</dbReference>
<sequence>MFASRAFASSSRVAFRNKSSLPQRALQALRDSTKGNDAANKAKGATSALDKKVKFAAPKPVLDTKLGNLKETPVGASSIKVEEVTLPAPVSPPVDKTLETRKSAIETAQIIAQEDQKSQPASVETPLFEAPAMHASFAEFAPRIVVIGVGGAGGNAVNNMIARSLSGVEFLAVNTDAQHLSTTLTDNRLQIGQSVTAGLGCGANPDAGRMAAEESKDEILEKIKDAHMVFITAGMGGGTGTGAASVVADLCYKEGILTVGVVTKPFRFEGTHRMRLANEGVERLKDCVDTMIVIPNQNLFQLVDPKTSLMDSFGLADDVLLAGVKSITDLMTNPGLINLDFADVQSVMSGMGNAMLGTGQSSGEDRAIAAAEQALCNPLLGDMGVKSAKGMLVNITGGKDMTLFEVDAAAQKLIEEVEDENANIIFGSAYDHSLEGSIRVSVVATGIEETNLK</sequence>
<dbReference type="Gene3D" id="3.30.1330.20">
    <property type="entry name" value="Tubulin/FtsZ, C-terminal domain"/>
    <property type="match status" value="1"/>
</dbReference>
<name>A0A9W7FR73_9STRA</name>
<evidence type="ECO:0000256" key="4">
    <source>
        <dbReference type="ARBA" id="ARBA00023134"/>
    </source>
</evidence>
<dbReference type="OrthoDB" id="70257at2759"/>
<evidence type="ECO:0000256" key="1">
    <source>
        <dbReference type="ARBA" id="ARBA00009690"/>
    </source>
</evidence>
<dbReference type="GO" id="GO:0005737">
    <property type="term" value="C:cytoplasm"/>
    <property type="evidence" value="ECO:0007669"/>
    <property type="project" value="TreeGrafter"/>
</dbReference>
<evidence type="ECO:0000313" key="8">
    <source>
        <dbReference type="EMBL" id="GMI16511.1"/>
    </source>
</evidence>
<dbReference type="EMBL" id="BRXW01000253">
    <property type="protein sequence ID" value="GMI16511.1"/>
    <property type="molecule type" value="Genomic_DNA"/>
</dbReference>
<evidence type="ECO:0000256" key="3">
    <source>
        <dbReference type="ARBA" id="ARBA00022741"/>
    </source>
</evidence>
<dbReference type="FunFam" id="3.40.50.1440:FF:000001">
    <property type="entry name" value="Cell division protein FtsZ"/>
    <property type="match status" value="1"/>
</dbReference>
<protein>
    <recommendedName>
        <fullName evidence="10">Cell division protein FtsZ</fullName>
    </recommendedName>
</protein>
<evidence type="ECO:0000313" key="9">
    <source>
        <dbReference type="Proteomes" id="UP001165122"/>
    </source>
</evidence>
<dbReference type="InterPro" id="IPR000158">
    <property type="entry name" value="Cell_div_FtsZ"/>
</dbReference>
<keyword evidence="9" id="KW-1185">Reference proteome</keyword>
<evidence type="ECO:0000259" key="7">
    <source>
        <dbReference type="SMART" id="SM00865"/>
    </source>
</evidence>
<dbReference type="GO" id="GO:0051301">
    <property type="term" value="P:cell division"/>
    <property type="evidence" value="ECO:0007669"/>
    <property type="project" value="TreeGrafter"/>
</dbReference>
<dbReference type="HAMAP" id="MF_00909">
    <property type="entry name" value="FtsZ"/>
    <property type="match status" value="1"/>
</dbReference>
<dbReference type="PANTHER" id="PTHR30314">
    <property type="entry name" value="CELL DIVISION PROTEIN FTSZ-RELATED"/>
    <property type="match status" value="1"/>
</dbReference>
<keyword evidence="2" id="KW-0963">Cytoplasm</keyword>
<dbReference type="InterPro" id="IPR018316">
    <property type="entry name" value="Tubulin/FtsZ_2-layer-sand-dom"/>
</dbReference>
<gene>
    <name evidence="8" type="ORF">TrLO_g12875</name>
</gene>
<dbReference type="InterPro" id="IPR036525">
    <property type="entry name" value="Tubulin/FtsZ_GTPase_sf"/>
</dbReference>
<keyword evidence="4" id="KW-0342">GTP-binding</keyword>
<dbReference type="Proteomes" id="UP001165122">
    <property type="component" value="Unassembled WGS sequence"/>
</dbReference>
<dbReference type="GO" id="GO:0032153">
    <property type="term" value="C:cell division site"/>
    <property type="evidence" value="ECO:0007669"/>
    <property type="project" value="TreeGrafter"/>
</dbReference>
<reference evidence="9" key="1">
    <citation type="journal article" date="2023" name="Commun. Biol.">
        <title>Genome analysis of Parmales, the sister group of diatoms, reveals the evolutionary specialization of diatoms from phago-mixotrophs to photoautotrophs.</title>
        <authorList>
            <person name="Ban H."/>
            <person name="Sato S."/>
            <person name="Yoshikawa S."/>
            <person name="Yamada K."/>
            <person name="Nakamura Y."/>
            <person name="Ichinomiya M."/>
            <person name="Sato N."/>
            <person name="Blanc-Mathieu R."/>
            <person name="Endo H."/>
            <person name="Kuwata A."/>
            <person name="Ogata H."/>
        </authorList>
    </citation>
    <scope>NUCLEOTIDE SEQUENCE [LARGE SCALE GENOMIC DNA]</scope>
    <source>
        <strain evidence="9">NIES 3700</strain>
    </source>
</reference>
<dbReference type="PRINTS" id="PR00423">
    <property type="entry name" value="CELLDVISFTSZ"/>
</dbReference>
<dbReference type="SMART" id="SM00864">
    <property type="entry name" value="Tubulin"/>
    <property type="match status" value="1"/>
</dbReference>
<keyword evidence="3" id="KW-0547">Nucleotide-binding</keyword>
<dbReference type="Pfam" id="PF00091">
    <property type="entry name" value="Tubulin"/>
    <property type="match status" value="1"/>
</dbReference>
<dbReference type="InterPro" id="IPR045061">
    <property type="entry name" value="FtsZ/CetZ"/>
</dbReference>
<accession>A0A9W7FR73</accession>
<dbReference type="GO" id="GO:0005525">
    <property type="term" value="F:GTP binding"/>
    <property type="evidence" value="ECO:0007669"/>
    <property type="project" value="UniProtKB-KW"/>
</dbReference>
<dbReference type="Pfam" id="PF12327">
    <property type="entry name" value="FtsZ_C"/>
    <property type="match status" value="1"/>
</dbReference>
<organism evidence="8 9">
    <name type="scientific">Triparma laevis f. longispina</name>
    <dbReference type="NCBI Taxonomy" id="1714387"/>
    <lineage>
        <taxon>Eukaryota</taxon>
        <taxon>Sar</taxon>
        <taxon>Stramenopiles</taxon>
        <taxon>Ochrophyta</taxon>
        <taxon>Bolidophyceae</taxon>
        <taxon>Parmales</taxon>
        <taxon>Triparmaceae</taxon>
        <taxon>Triparma</taxon>
    </lineage>
</organism>
<feature type="compositionally biased region" description="Low complexity" evidence="5">
    <location>
        <begin position="35"/>
        <end position="45"/>
    </location>
</feature>
<dbReference type="InterPro" id="IPR024757">
    <property type="entry name" value="FtsZ_C"/>
</dbReference>
<evidence type="ECO:0000256" key="5">
    <source>
        <dbReference type="SAM" id="MobiDB-lite"/>
    </source>
</evidence>
<dbReference type="CDD" id="cd02201">
    <property type="entry name" value="FtsZ_type1"/>
    <property type="match status" value="1"/>
</dbReference>
<dbReference type="SUPFAM" id="SSF55307">
    <property type="entry name" value="Tubulin C-terminal domain-like"/>
    <property type="match status" value="1"/>
</dbReference>
<dbReference type="SUPFAM" id="SSF52490">
    <property type="entry name" value="Tubulin nucleotide-binding domain-like"/>
    <property type="match status" value="1"/>
</dbReference>
<feature type="compositionally biased region" description="Low complexity" evidence="5">
    <location>
        <begin position="1"/>
        <end position="16"/>
    </location>
</feature>
<dbReference type="PANTHER" id="PTHR30314:SF3">
    <property type="entry name" value="MITOCHONDRIAL DIVISION PROTEIN FSZA"/>
    <property type="match status" value="1"/>
</dbReference>
<dbReference type="InterPro" id="IPR008280">
    <property type="entry name" value="Tub_FtsZ_C"/>
</dbReference>
<feature type="domain" description="Tubulin/FtsZ GTPase" evidence="6">
    <location>
        <begin position="143"/>
        <end position="335"/>
    </location>
</feature>
<feature type="region of interest" description="Disordered" evidence="5">
    <location>
        <begin position="1"/>
        <end position="49"/>
    </location>
</feature>
<dbReference type="GO" id="GO:0003924">
    <property type="term" value="F:GTPase activity"/>
    <property type="evidence" value="ECO:0007669"/>
    <property type="project" value="InterPro"/>
</dbReference>
<evidence type="ECO:0000259" key="6">
    <source>
        <dbReference type="SMART" id="SM00864"/>
    </source>
</evidence>
<feature type="domain" description="Tubulin/FtsZ 2-layer sandwich" evidence="7">
    <location>
        <begin position="337"/>
        <end position="453"/>
    </location>
</feature>
<dbReference type="AlphaFoldDB" id="A0A9W7FR73"/>
<dbReference type="NCBIfam" id="TIGR00065">
    <property type="entry name" value="ftsZ"/>
    <property type="match status" value="1"/>
</dbReference>
<evidence type="ECO:0008006" key="10">
    <source>
        <dbReference type="Google" id="ProtNLM"/>
    </source>
</evidence>
<evidence type="ECO:0000256" key="2">
    <source>
        <dbReference type="ARBA" id="ARBA00022490"/>
    </source>
</evidence>
<comment type="similarity">
    <text evidence="1">Belongs to the FtsZ family.</text>
</comment>
<proteinExistence type="inferred from homology"/>
<dbReference type="InterPro" id="IPR037103">
    <property type="entry name" value="Tubulin/FtsZ-like_C"/>
</dbReference>
<dbReference type="Gene3D" id="3.40.50.1440">
    <property type="entry name" value="Tubulin/FtsZ, GTPase domain"/>
    <property type="match status" value="1"/>
</dbReference>
<dbReference type="FunFam" id="3.30.1330.20:FF:000011">
    <property type="entry name" value="Cell division protein FtsZ"/>
    <property type="match status" value="1"/>
</dbReference>
<comment type="caution">
    <text evidence="8">The sequence shown here is derived from an EMBL/GenBank/DDBJ whole genome shotgun (WGS) entry which is preliminary data.</text>
</comment>